<evidence type="ECO:0000313" key="2">
    <source>
        <dbReference type="EMBL" id="CAL1584255.1"/>
    </source>
</evidence>
<name>A0AAV2K2X2_KNICA</name>
<proteinExistence type="predicted"/>
<feature type="region of interest" description="Disordered" evidence="1">
    <location>
        <begin position="1"/>
        <end position="46"/>
    </location>
</feature>
<sequence>MATISDEPIQEGIGAGSRREVKTGARASHAVDKTEPPEDKNRREGDSCVRRAMAVFPWCEDRGEMSCGPCCLCLERRAAMTYAYVRAASNSPSAALMWAGSSWIPREPGL</sequence>
<dbReference type="EMBL" id="OZ035838">
    <property type="protein sequence ID" value="CAL1584255.1"/>
    <property type="molecule type" value="Genomic_DNA"/>
</dbReference>
<dbReference type="Proteomes" id="UP001497482">
    <property type="component" value="Chromosome 16"/>
</dbReference>
<reference evidence="2 3" key="1">
    <citation type="submission" date="2024-04" db="EMBL/GenBank/DDBJ databases">
        <authorList>
            <person name="Waldvogel A.-M."/>
            <person name="Schoenle A."/>
        </authorList>
    </citation>
    <scope>NUCLEOTIDE SEQUENCE [LARGE SCALE GENOMIC DNA]</scope>
</reference>
<evidence type="ECO:0000313" key="3">
    <source>
        <dbReference type="Proteomes" id="UP001497482"/>
    </source>
</evidence>
<feature type="compositionally biased region" description="Basic and acidic residues" evidence="1">
    <location>
        <begin position="17"/>
        <end position="46"/>
    </location>
</feature>
<dbReference type="AlphaFoldDB" id="A0AAV2K2X2"/>
<protein>
    <submittedName>
        <fullName evidence="2">Uncharacterized protein</fullName>
    </submittedName>
</protein>
<gene>
    <name evidence="2" type="ORF">KC01_LOCUS14622</name>
</gene>
<keyword evidence="3" id="KW-1185">Reference proteome</keyword>
<organism evidence="2 3">
    <name type="scientific">Knipowitschia caucasica</name>
    <name type="common">Caucasian dwarf goby</name>
    <name type="synonym">Pomatoschistus caucasicus</name>
    <dbReference type="NCBI Taxonomy" id="637954"/>
    <lineage>
        <taxon>Eukaryota</taxon>
        <taxon>Metazoa</taxon>
        <taxon>Chordata</taxon>
        <taxon>Craniata</taxon>
        <taxon>Vertebrata</taxon>
        <taxon>Euteleostomi</taxon>
        <taxon>Actinopterygii</taxon>
        <taxon>Neopterygii</taxon>
        <taxon>Teleostei</taxon>
        <taxon>Neoteleostei</taxon>
        <taxon>Acanthomorphata</taxon>
        <taxon>Gobiaria</taxon>
        <taxon>Gobiiformes</taxon>
        <taxon>Gobioidei</taxon>
        <taxon>Gobiidae</taxon>
        <taxon>Gobiinae</taxon>
        <taxon>Knipowitschia</taxon>
    </lineage>
</organism>
<evidence type="ECO:0000256" key="1">
    <source>
        <dbReference type="SAM" id="MobiDB-lite"/>
    </source>
</evidence>
<accession>A0AAV2K2X2</accession>